<evidence type="ECO:0000313" key="2">
    <source>
        <dbReference type="EMBL" id="MYR33336.1"/>
    </source>
</evidence>
<feature type="domain" description="Amine oxidase" evidence="1">
    <location>
        <begin position="171"/>
        <end position="400"/>
    </location>
</feature>
<comment type="caution">
    <text evidence="2">The sequence shown here is derived from an EMBL/GenBank/DDBJ whole genome shotgun (WGS) entry which is preliminary data.</text>
</comment>
<name>A0A7K2IU25_9ACTN</name>
<dbReference type="InterPro" id="IPR050281">
    <property type="entry name" value="Flavin_monoamine_oxidase"/>
</dbReference>
<sequence>MGGAVLLGGAVAVGASFRTLGERWDVVVIGAGVAGLSAARNLSDHGLSVVVVEARDRIGGQLYTDRGFTSVPVELGAGLIHGRDAYTWELVAEAEAETVLVGPSDQSADPLPTPEPPHDAEDAAAYLTRLGIPEDGWPPVSIDNEPMHRWSARWMHDSGLFDWWSTPRENFRVVDGYDRILSPLAHGLDIRLSHAVRRVHWSDRGVVLSVDALEGPTEIRADRCVITLPIGVLKSGDVAFSPELPDDHREAIRALDRTDALKLVYEFDRPVFPAEEDVLGWDEDTGFVFWCLSREDPEVVVAWAAGENARRLTAMTVEDRFAAGLAALAEALDETVPEPRARTTHDWATDEFSAGAYLFVPPGAHDAPAALAAPVRGVLYFMGEPTTGENTVEGAYVSGYDGTDLLLADL</sequence>
<dbReference type="PANTHER" id="PTHR10742">
    <property type="entry name" value="FLAVIN MONOAMINE OXIDASE"/>
    <property type="match status" value="1"/>
</dbReference>
<dbReference type="Gene3D" id="3.50.50.60">
    <property type="entry name" value="FAD/NAD(P)-binding domain"/>
    <property type="match status" value="1"/>
</dbReference>
<dbReference type="InterPro" id="IPR002937">
    <property type="entry name" value="Amino_oxidase"/>
</dbReference>
<dbReference type="Pfam" id="PF01593">
    <property type="entry name" value="Amino_oxidase"/>
    <property type="match status" value="2"/>
</dbReference>
<dbReference type="AlphaFoldDB" id="A0A7K2IU25"/>
<organism evidence="2 3">
    <name type="scientific">Nocardiopsis alba</name>
    <dbReference type="NCBI Taxonomy" id="53437"/>
    <lineage>
        <taxon>Bacteria</taxon>
        <taxon>Bacillati</taxon>
        <taxon>Actinomycetota</taxon>
        <taxon>Actinomycetes</taxon>
        <taxon>Streptosporangiales</taxon>
        <taxon>Nocardiopsidaceae</taxon>
        <taxon>Nocardiopsis</taxon>
    </lineage>
</organism>
<reference evidence="2 3" key="1">
    <citation type="journal article" date="2019" name="Nat. Commun.">
        <title>The antimicrobial potential of Streptomyces from insect microbiomes.</title>
        <authorList>
            <person name="Chevrette M.G."/>
            <person name="Carlson C.M."/>
            <person name="Ortega H.E."/>
            <person name="Thomas C."/>
            <person name="Ananiev G.E."/>
            <person name="Barns K.J."/>
            <person name="Book A.J."/>
            <person name="Cagnazzo J."/>
            <person name="Carlos C."/>
            <person name="Flanigan W."/>
            <person name="Grubbs K.J."/>
            <person name="Horn H.A."/>
            <person name="Hoffmann F.M."/>
            <person name="Klassen J.L."/>
            <person name="Knack J.J."/>
            <person name="Lewin G.R."/>
            <person name="McDonald B.R."/>
            <person name="Muller L."/>
            <person name="Melo W.G.P."/>
            <person name="Pinto-Tomas A.A."/>
            <person name="Schmitz A."/>
            <person name="Wendt-Pienkowski E."/>
            <person name="Wildman S."/>
            <person name="Zhao M."/>
            <person name="Zhang F."/>
            <person name="Bugni T.S."/>
            <person name="Andes D.R."/>
            <person name="Pupo M.T."/>
            <person name="Currie C.R."/>
        </authorList>
    </citation>
    <scope>NUCLEOTIDE SEQUENCE [LARGE SCALE GENOMIC DNA]</scope>
    <source>
        <strain evidence="2 3">SID5840</strain>
    </source>
</reference>
<dbReference type="SUPFAM" id="SSF54373">
    <property type="entry name" value="FAD-linked reductases, C-terminal domain"/>
    <property type="match status" value="1"/>
</dbReference>
<protein>
    <submittedName>
        <fullName evidence="2">FAD-dependent oxidoreductase</fullName>
    </submittedName>
</protein>
<dbReference type="EMBL" id="WWHY01000001">
    <property type="protein sequence ID" value="MYR33336.1"/>
    <property type="molecule type" value="Genomic_DNA"/>
</dbReference>
<gene>
    <name evidence="2" type="ORF">GTW20_13950</name>
</gene>
<dbReference type="GO" id="GO:0016491">
    <property type="term" value="F:oxidoreductase activity"/>
    <property type="evidence" value="ECO:0007669"/>
    <property type="project" value="InterPro"/>
</dbReference>
<dbReference type="PRINTS" id="PR00411">
    <property type="entry name" value="PNDRDTASEI"/>
</dbReference>
<evidence type="ECO:0000313" key="3">
    <source>
        <dbReference type="Proteomes" id="UP000467124"/>
    </source>
</evidence>
<dbReference type="Proteomes" id="UP000467124">
    <property type="component" value="Unassembled WGS sequence"/>
</dbReference>
<dbReference type="RefSeq" id="WP_161112418.1">
    <property type="nucleotide sequence ID" value="NZ_JBEYHC010000171.1"/>
</dbReference>
<feature type="domain" description="Amine oxidase" evidence="1">
    <location>
        <begin position="33"/>
        <end position="106"/>
    </location>
</feature>
<proteinExistence type="predicted"/>
<accession>A0A7K2IU25</accession>
<dbReference type="SUPFAM" id="SSF51905">
    <property type="entry name" value="FAD/NAD(P)-binding domain"/>
    <property type="match status" value="1"/>
</dbReference>
<dbReference type="InterPro" id="IPR036188">
    <property type="entry name" value="FAD/NAD-bd_sf"/>
</dbReference>
<dbReference type="PANTHER" id="PTHR10742:SF410">
    <property type="entry name" value="LYSINE-SPECIFIC HISTONE DEMETHYLASE 2"/>
    <property type="match status" value="1"/>
</dbReference>
<evidence type="ECO:0000259" key="1">
    <source>
        <dbReference type="Pfam" id="PF01593"/>
    </source>
</evidence>